<dbReference type="STRING" id="1249627.D779_2072"/>
<dbReference type="EMBL" id="AONC01000035">
    <property type="protein sequence ID" value="EXJ14866.1"/>
    <property type="molecule type" value="Genomic_DNA"/>
</dbReference>
<organism evidence="1 2">
    <name type="scientific">Imhoffiella purpurea</name>
    <dbReference type="NCBI Taxonomy" id="1249627"/>
    <lineage>
        <taxon>Bacteria</taxon>
        <taxon>Pseudomonadati</taxon>
        <taxon>Pseudomonadota</taxon>
        <taxon>Gammaproteobacteria</taxon>
        <taxon>Chromatiales</taxon>
        <taxon>Chromatiaceae</taxon>
        <taxon>Imhoffiella</taxon>
    </lineage>
</organism>
<accession>W9VD15</accession>
<comment type="caution">
    <text evidence="1">The sequence shown here is derived from an EMBL/GenBank/DDBJ whole genome shotgun (WGS) entry which is preliminary data.</text>
</comment>
<keyword evidence="2" id="KW-1185">Reference proteome</keyword>
<protein>
    <submittedName>
        <fullName evidence="1">Uncharacterized protein</fullName>
    </submittedName>
</protein>
<dbReference type="Proteomes" id="UP000019460">
    <property type="component" value="Unassembled WGS sequence"/>
</dbReference>
<gene>
    <name evidence="1" type="ORF">D779_2072</name>
</gene>
<proteinExistence type="predicted"/>
<evidence type="ECO:0000313" key="2">
    <source>
        <dbReference type="Proteomes" id="UP000019460"/>
    </source>
</evidence>
<evidence type="ECO:0000313" key="1">
    <source>
        <dbReference type="EMBL" id="EXJ14866.1"/>
    </source>
</evidence>
<name>W9VD15_9GAMM</name>
<sequence length="102" mass="10953">MTGVKIGSLKHLRRCASFAPFPAHPDPIPLPQPQEPIPTRVAPSPAVEHLRGSLAERGLLEALVELRPLPGGRLGVRLRPGLPTATESMVLDLLDRAMEVTA</sequence>
<dbReference type="AlphaFoldDB" id="W9VD15"/>
<reference evidence="1 2" key="1">
    <citation type="submission" date="2012-11" db="EMBL/GenBank/DDBJ databases">
        <title>Genome assembly of Thiorhodococcus sp. AK35.</title>
        <authorList>
            <person name="Nupur N."/>
            <person name="Khatri I."/>
            <person name="Subramanian S."/>
            <person name="Pinnaka A."/>
        </authorList>
    </citation>
    <scope>NUCLEOTIDE SEQUENCE [LARGE SCALE GENOMIC DNA]</scope>
    <source>
        <strain evidence="1 2">AK35</strain>
    </source>
</reference>